<organism evidence="2 3">
    <name type="scientific">Dokdonia pacifica</name>
    <dbReference type="NCBI Taxonomy" id="1627892"/>
    <lineage>
        <taxon>Bacteria</taxon>
        <taxon>Pseudomonadati</taxon>
        <taxon>Bacteroidota</taxon>
        <taxon>Flavobacteriia</taxon>
        <taxon>Flavobacteriales</taxon>
        <taxon>Flavobacteriaceae</taxon>
        <taxon>Dokdonia</taxon>
    </lineage>
</organism>
<name>A0A239AVU2_9FLAO</name>
<feature type="transmembrane region" description="Helical" evidence="1">
    <location>
        <begin position="86"/>
        <end position="106"/>
    </location>
</feature>
<reference evidence="2 3" key="1">
    <citation type="submission" date="2017-06" db="EMBL/GenBank/DDBJ databases">
        <authorList>
            <person name="Kim H.J."/>
            <person name="Triplett B.A."/>
        </authorList>
    </citation>
    <scope>NUCLEOTIDE SEQUENCE [LARGE SCALE GENOMIC DNA]</scope>
    <source>
        <strain evidence="2 3">DSM 25597</strain>
    </source>
</reference>
<dbReference type="AlphaFoldDB" id="A0A239AVU2"/>
<feature type="transmembrane region" description="Helical" evidence="1">
    <location>
        <begin position="12"/>
        <end position="41"/>
    </location>
</feature>
<dbReference type="EMBL" id="FZNY01000005">
    <property type="protein sequence ID" value="SNR99452.1"/>
    <property type="molecule type" value="Genomic_DNA"/>
</dbReference>
<keyword evidence="1" id="KW-0472">Membrane</keyword>
<dbReference type="RefSeq" id="WP_089372410.1">
    <property type="nucleotide sequence ID" value="NZ_BMEP01000006.1"/>
</dbReference>
<dbReference type="OrthoDB" id="1447691at2"/>
<feature type="transmembrane region" description="Helical" evidence="1">
    <location>
        <begin position="48"/>
        <end position="66"/>
    </location>
</feature>
<evidence type="ECO:0000313" key="2">
    <source>
        <dbReference type="EMBL" id="SNR99452.1"/>
    </source>
</evidence>
<accession>A0A239AVU2</accession>
<sequence>MKSIVLKSPEYIVLIMVFLAGYTPPFYINPICIGIIVMLILQILYKNRILGLLIGTLYFLINLYFLGALLSEFNEFTTFNHSAKQLLIVGVSIWIINMIASSLMIYKYAIQNIKKKPSIAFKN</sequence>
<keyword evidence="1" id="KW-0812">Transmembrane</keyword>
<keyword evidence="1" id="KW-1133">Transmembrane helix</keyword>
<dbReference type="Proteomes" id="UP000198379">
    <property type="component" value="Unassembled WGS sequence"/>
</dbReference>
<gene>
    <name evidence="2" type="ORF">SAMN06265376_105153</name>
</gene>
<evidence type="ECO:0000313" key="3">
    <source>
        <dbReference type="Proteomes" id="UP000198379"/>
    </source>
</evidence>
<evidence type="ECO:0000256" key="1">
    <source>
        <dbReference type="SAM" id="Phobius"/>
    </source>
</evidence>
<protein>
    <submittedName>
        <fullName evidence="2">Uncharacterized protein</fullName>
    </submittedName>
</protein>
<keyword evidence="3" id="KW-1185">Reference proteome</keyword>
<proteinExistence type="predicted"/>